<evidence type="ECO:0000313" key="9">
    <source>
        <dbReference type="Proteomes" id="UP000235861"/>
    </source>
</evidence>
<dbReference type="InterPro" id="IPR017946">
    <property type="entry name" value="PLC-like_Pdiesterase_TIM-brl"/>
</dbReference>
<feature type="chain" id="PRO_5014123502" description="1-phosphatidylinositol phosphodiesterase" evidence="6">
    <location>
        <begin position="20"/>
        <end position="338"/>
    </location>
</feature>
<evidence type="ECO:0000256" key="1">
    <source>
        <dbReference type="ARBA" id="ARBA00001316"/>
    </source>
</evidence>
<evidence type="ECO:0000259" key="7">
    <source>
        <dbReference type="SMART" id="SM00148"/>
    </source>
</evidence>
<sequence>MKKAKSFIVLVLLSFGVNAHYDDGYLHDSNTTVQYKDWMVNLSDKLSIDRVSILGTHDSGSLYGGDIVQTQSMSIANQLNAGVRFLDIRLRHINDVFAIHHDLVFQNQFFGDVLNQAEKFLSDNPTEFILMRIKKEYTEEGNTRRFDETLADYINRYSSIIYAANNGYSLPSVAEVRGKVVMLDDTGTYPPVGIRYDRFSIQDEYKVASNWGLYSKWEKVKMYLTVASRGQRGIINYLSGSTDGALVLPYFVASGHSSPSTGAPRLATGLTTPGWSGSYPDFPRVSCFIGICTIAFEGTNTLSKNWINNNKPNYTGIVAADFIGSGLIKAVIDSNYRQ</sequence>
<evidence type="ECO:0000256" key="3">
    <source>
        <dbReference type="ARBA" id="ARBA00019758"/>
    </source>
</evidence>
<accession>A0A2H9U3S4</accession>
<dbReference type="RefSeq" id="WP_100294260.1">
    <property type="nucleotide sequence ID" value="NZ_PGGC01000096.1"/>
</dbReference>
<evidence type="ECO:0000313" key="8">
    <source>
        <dbReference type="EMBL" id="PJG58680.1"/>
    </source>
</evidence>
<reference evidence="8 9" key="1">
    <citation type="submission" date="2017-11" db="EMBL/GenBank/DDBJ databases">
        <title>Draft genome sequence of environmental isolate Aeromonas cavernicola sp. nov. MDC 2508.</title>
        <authorList>
            <person name="Colston S.M."/>
            <person name="Navarro A."/>
            <person name="Martinez-Murcia A.J."/>
            <person name="Graf J."/>
        </authorList>
    </citation>
    <scope>NUCLEOTIDE SEQUENCE [LARGE SCALE GENOMIC DNA]</scope>
    <source>
        <strain evidence="8 9">MDC 2508</strain>
    </source>
</reference>
<evidence type="ECO:0000256" key="5">
    <source>
        <dbReference type="ARBA" id="ARBA00030782"/>
    </source>
</evidence>
<evidence type="ECO:0000256" key="2">
    <source>
        <dbReference type="ARBA" id="ARBA00012581"/>
    </source>
</evidence>
<dbReference type="EC" id="4.6.1.13" evidence="2"/>
<dbReference type="GO" id="GO:0004436">
    <property type="term" value="F:phosphatidylinositol diacylglycerol-lyase activity"/>
    <property type="evidence" value="ECO:0007669"/>
    <property type="project" value="UniProtKB-EC"/>
</dbReference>
<dbReference type="PROSITE" id="PS50007">
    <property type="entry name" value="PIPLC_X_DOMAIN"/>
    <property type="match status" value="1"/>
</dbReference>
<dbReference type="PANTHER" id="PTHR13593:SF113">
    <property type="entry name" value="SI:DKEY-266F7.9"/>
    <property type="match status" value="1"/>
</dbReference>
<dbReference type="SUPFAM" id="SSF51695">
    <property type="entry name" value="PLC-like phosphodiesterases"/>
    <property type="match status" value="1"/>
</dbReference>
<name>A0A2H9U3S4_9GAMM</name>
<dbReference type="CDD" id="cd08586">
    <property type="entry name" value="PI-PLCc_BcPLC_like"/>
    <property type="match status" value="1"/>
</dbReference>
<proteinExistence type="predicted"/>
<dbReference type="AlphaFoldDB" id="A0A2H9U3S4"/>
<dbReference type="SMART" id="SM00148">
    <property type="entry name" value="PLCXc"/>
    <property type="match status" value="1"/>
</dbReference>
<dbReference type="PANTHER" id="PTHR13593">
    <property type="match status" value="1"/>
</dbReference>
<dbReference type="InterPro" id="IPR051057">
    <property type="entry name" value="PI-PLC_domain"/>
</dbReference>
<dbReference type="OrthoDB" id="7191982at2"/>
<organism evidence="8 9">
    <name type="scientific">Aeromonas cavernicola</name>
    <dbReference type="NCBI Taxonomy" id="1006623"/>
    <lineage>
        <taxon>Bacteria</taxon>
        <taxon>Pseudomonadati</taxon>
        <taxon>Pseudomonadota</taxon>
        <taxon>Gammaproteobacteria</taxon>
        <taxon>Aeromonadales</taxon>
        <taxon>Aeromonadaceae</taxon>
        <taxon>Aeromonas</taxon>
    </lineage>
</organism>
<dbReference type="Pfam" id="PF00388">
    <property type="entry name" value="PI-PLC-X"/>
    <property type="match status" value="1"/>
</dbReference>
<dbReference type="Proteomes" id="UP000235861">
    <property type="component" value="Unassembled WGS sequence"/>
</dbReference>
<gene>
    <name evidence="8" type="ORF">CUC53_11300</name>
</gene>
<evidence type="ECO:0000256" key="4">
    <source>
        <dbReference type="ARBA" id="ARBA00030474"/>
    </source>
</evidence>
<comment type="catalytic activity">
    <reaction evidence="1">
        <text>a 1,2-diacyl-sn-glycero-3-phospho-(1D-myo-inositol) = 1D-myo-inositol 1,2-cyclic phosphate + a 1,2-diacyl-sn-glycerol</text>
        <dbReference type="Rhea" id="RHEA:17093"/>
        <dbReference type="ChEBI" id="CHEBI:17815"/>
        <dbReference type="ChEBI" id="CHEBI:57880"/>
        <dbReference type="ChEBI" id="CHEBI:58484"/>
        <dbReference type="EC" id="4.6.1.13"/>
    </reaction>
</comment>
<comment type="caution">
    <text evidence="8">The sequence shown here is derived from an EMBL/GenBank/DDBJ whole genome shotgun (WGS) entry which is preliminary data.</text>
</comment>
<feature type="domain" description="Phosphatidylinositol-specific phospholipase C X" evidence="7">
    <location>
        <begin position="44"/>
        <end position="185"/>
    </location>
</feature>
<feature type="signal peptide" evidence="6">
    <location>
        <begin position="1"/>
        <end position="19"/>
    </location>
</feature>
<dbReference type="InterPro" id="IPR000909">
    <property type="entry name" value="PLipase_C_PInositol-sp_X_dom"/>
</dbReference>
<protein>
    <recommendedName>
        <fullName evidence="3">1-phosphatidylinositol phosphodiesterase</fullName>
        <ecNumber evidence="2">4.6.1.13</ecNumber>
    </recommendedName>
    <alternativeName>
        <fullName evidence="4">Phosphatidylinositol diacylglycerol-lyase</fullName>
    </alternativeName>
    <alternativeName>
        <fullName evidence="5">Phosphatidylinositol-specific phospholipase C</fullName>
    </alternativeName>
</protein>
<dbReference type="GO" id="GO:0006629">
    <property type="term" value="P:lipid metabolic process"/>
    <property type="evidence" value="ECO:0007669"/>
    <property type="project" value="InterPro"/>
</dbReference>
<dbReference type="EMBL" id="PGGC01000096">
    <property type="protein sequence ID" value="PJG58680.1"/>
    <property type="molecule type" value="Genomic_DNA"/>
</dbReference>
<evidence type="ECO:0000256" key="6">
    <source>
        <dbReference type="SAM" id="SignalP"/>
    </source>
</evidence>
<dbReference type="GO" id="GO:0008081">
    <property type="term" value="F:phosphoric diester hydrolase activity"/>
    <property type="evidence" value="ECO:0007669"/>
    <property type="project" value="InterPro"/>
</dbReference>
<keyword evidence="6" id="KW-0732">Signal</keyword>
<keyword evidence="9" id="KW-1185">Reference proteome</keyword>
<dbReference type="Gene3D" id="3.20.20.190">
    <property type="entry name" value="Phosphatidylinositol (PI) phosphodiesterase"/>
    <property type="match status" value="1"/>
</dbReference>